<keyword evidence="1" id="KW-0808">Transferase</keyword>
<evidence type="ECO:0000313" key="1">
    <source>
        <dbReference type="EMBL" id="MYM96426.1"/>
    </source>
</evidence>
<sequence length="133" mass="14121">MQTKHFKRRIIVAGAVAFLVAGIAPSSPWLTAARAVSSARLGDLGKFRAIAQVTAVLVDAGDLAGGKKRIKDLKKSWDEAEAGLKPRAATEWHVIDKAIDKALDALRVIPPDAAACKRAMVELLAALDKAQAK</sequence>
<evidence type="ECO:0000313" key="2">
    <source>
        <dbReference type="Proteomes" id="UP000447355"/>
    </source>
</evidence>
<dbReference type="EMBL" id="WWCX01000045">
    <property type="protein sequence ID" value="MYM96426.1"/>
    <property type="molecule type" value="Genomic_DNA"/>
</dbReference>
<organism evidence="1 2">
    <name type="scientific">Duganella vulcania</name>
    <dbReference type="NCBI Taxonomy" id="2692166"/>
    <lineage>
        <taxon>Bacteria</taxon>
        <taxon>Pseudomonadati</taxon>
        <taxon>Pseudomonadota</taxon>
        <taxon>Betaproteobacteria</taxon>
        <taxon>Burkholderiales</taxon>
        <taxon>Oxalobacteraceae</taxon>
        <taxon>Telluria group</taxon>
        <taxon>Duganella</taxon>
    </lineage>
</organism>
<gene>
    <name evidence="1" type="ORF">GTP90_21430</name>
</gene>
<reference evidence="1" key="1">
    <citation type="submission" date="2019-12" db="EMBL/GenBank/DDBJ databases">
        <title>Novel species isolated from a subtropical stream in China.</title>
        <authorList>
            <person name="Lu H."/>
        </authorList>
    </citation>
    <scope>NUCLEOTIDE SEQUENCE [LARGE SCALE GENOMIC DNA]</scope>
    <source>
        <strain evidence="1">FT81W</strain>
    </source>
</reference>
<dbReference type="AlphaFoldDB" id="A0A845GT64"/>
<dbReference type="Proteomes" id="UP000447355">
    <property type="component" value="Unassembled WGS sequence"/>
</dbReference>
<accession>A0A845GT64</accession>
<protein>
    <submittedName>
        <fullName evidence="1">Histidine kinase</fullName>
    </submittedName>
</protein>
<comment type="caution">
    <text evidence="1">The sequence shown here is derived from an EMBL/GenBank/DDBJ whole genome shotgun (WGS) entry which is preliminary data.</text>
</comment>
<name>A0A845GT64_9BURK</name>
<proteinExistence type="predicted"/>
<keyword evidence="1" id="KW-0418">Kinase</keyword>
<dbReference type="RefSeq" id="WP_161085446.1">
    <property type="nucleotide sequence ID" value="NZ_WWCX01000045.1"/>
</dbReference>
<dbReference type="GO" id="GO:0016301">
    <property type="term" value="F:kinase activity"/>
    <property type="evidence" value="ECO:0007669"/>
    <property type="project" value="UniProtKB-KW"/>
</dbReference>